<accession>A0ABV5CE78</accession>
<dbReference type="EMBL" id="JBBVGT010000002">
    <property type="protein sequence ID" value="MFB5945834.1"/>
    <property type="molecule type" value="Genomic_DNA"/>
</dbReference>
<reference evidence="2 3" key="1">
    <citation type="submission" date="2024-04" db="EMBL/GenBank/DDBJ databases">
        <title>Albibacterium profundi sp. nov., isolated from sediment of the Challenger Deep of Mariana Trench.</title>
        <authorList>
            <person name="Wang Y."/>
        </authorList>
    </citation>
    <scope>NUCLEOTIDE SEQUENCE [LARGE SCALE GENOMIC DNA]</scope>
    <source>
        <strain evidence="2 3">RHL897</strain>
    </source>
</reference>
<evidence type="ECO:0000313" key="3">
    <source>
        <dbReference type="Proteomes" id="UP001580928"/>
    </source>
</evidence>
<evidence type="ECO:0000256" key="1">
    <source>
        <dbReference type="SAM" id="SignalP"/>
    </source>
</evidence>
<dbReference type="RefSeq" id="WP_375557367.1">
    <property type="nucleotide sequence ID" value="NZ_JBBVGT010000002.1"/>
</dbReference>
<name>A0ABV5CE78_9SPHI</name>
<keyword evidence="3" id="KW-1185">Reference proteome</keyword>
<evidence type="ECO:0000313" key="2">
    <source>
        <dbReference type="EMBL" id="MFB5945834.1"/>
    </source>
</evidence>
<feature type="chain" id="PRO_5046633277" evidence="1">
    <location>
        <begin position="28"/>
        <end position="178"/>
    </location>
</feature>
<comment type="caution">
    <text evidence="2">The sequence shown here is derived from an EMBL/GenBank/DDBJ whole genome shotgun (WGS) entry which is preliminary data.</text>
</comment>
<proteinExistence type="predicted"/>
<keyword evidence="1" id="KW-0732">Signal</keyword>
<protein>
    <submittedName>
        <fullName evidence="2">Uncharacterized protein</fullName>
    </submittedName>
</protein>
<dbReference type="Proteomes" id="UP001580928">
    <property type="component" value="Unassembled WGS sequence"/>
</dbReference>
<sequence length="178" mass="20811">MRTIIKLFPACSVVALLLLYQSGYSQPKDSIKNDLLILAAAKYKYEKFKKIEESNKTAESLTKKKEAYEAYVNQTRKIKNNPEIYLNYIERELHNPALSAGPRLPYNYFETYLPFNPDYYLVTKRDFYLVVKFSLFDRDMDILPEKLDGIPLIDRPDDISPHAKPQTLEDIIREPADH</sequence>
<gene>
    <name evidence="2" type="ORF">WKR92_08305</name>
</gene>
<feature type="signal peptide" evidence="1">
    <location>
        <begin position="1"/>
        <end position="27"/>
    </location>
</feature>
<organism evidence="2 3">
    <name type="scientific">Albibacterium profundi</name>
    <dbReference type="NCBI Taxonomy" id="3134906"/>
    <lineage>
        <taxon>Bacteria</taxon>
        <taxon>Pseudomonadati</taxon>
        <taxon>Bacteroidota</taxon>
        <taxon>Sphingobacteriia</taxon>
        <taxon>Sphingobacteriales</taxon>
        <taxon>Sphingobacteriaceae</taxon>
        <taxon>Albibacterium</taxon>
    </lineage>
</organism>